<dbReference type="InterPro" id="IPR051907">
    <property type="entry name" value="DoxX-like_oxidoreductase"/>
</dbReference>
<keyword evidence="4 7" id="KW-0812">Transmembrane</keyword>
<comment type="similarity">
    <text evidence="2">Belongs to the DoxX family.</text>
</comment>
<keyword evidence="6 7" id="KW-0472">Membrane</keyword>
<evidence type="ECO:0000256" key="2">
    <source>
        <dbReference type="ARBA" id="ARBA00006679"/>
    </source>
</evidence>
<evidence type="ECO:0000256" key="4">
    <source>
        <dbReference type="ARBA" id="ARBA00022692"/>
    </source>
</evidence>
<feature type="transmembrane region" description="Helical" evidence="7">
    <location>
        <begin position="82"/>
        <end position="104"/>
    </location>
</feature>
<keyword evidence="3" id="KW-1003">Cell membrane</keyword>
<dbReference type="AlphaFoldDB" id="A0A842HU89"/>
<dbReference type="InterPro" id="IPR032808">
    <property type="entry name" value="DoxX"/>
</dbReference>
<comment type="caution">
    <text evidence="8">The sequence shown here is derived from an EMBL/GenBank/DDBJ whole genome shotgun (WGS) entry which is preliminary data.</text>
</comment>
<feature type="transmembrane region" description="Helical" evidence="7">
    <location>
        <begin position="48"/>
        <end position="70"/>
    </location>
</feature>
<sequence length="146" mass="15973">MTRRDLLFLPGLAAYADLGLAALRLLTGGFLIYGVWDNIVSAERMEEFIAFMAAFGFSSPEILAPLTVWVQFAIGIALVLGLFTRWAGIVLAVNFIVGVIGVHWEQTFREWWPAIVLVAIGLLYATAGAGRWSADAIIEGKTVDRD</sequence>
<dbReference type="PANTHER" id="PTHR33452">
    <property type="entry name" value="OXIDOREDUCTASE CATD-RELATED"/>
    <property type="match status" value="1"/>
</dbReference>
<dbReference type="EMBL" id="JACJVJ010000001">
    <property type="protein sequence ID" value="MBC2777528.1"/>
    <property type="molecule type" value="Genomic_DNA"/>
</dbReference>
<gene>
    <name evidence="8" type="ORF">H6P80_07825</name>
</gene>
<evidence type="ECO:0000256" key="7">
    <source>
        <dbReference type="SAM" id="Phobius"/>
    </source>
</evidence>
<evidence type="ECO:0000313" key="8">
    <source>
        <dbReference type="EMBL" id="MBC2777528.1"/>
    </source>
</evidence>
<dbReference type="RefSeq" id="WP_185800730.1">
    <property type="nucleotide sequence ID" value="NZ_JACJVJ010000001.1"/>
</dbReference>
<reference evidence="8 9" key="1">
    <citation type="submission" date="2020-08" db="EMBL/GenBank/DDBJ databases">
        <title>Draft genome sequence of Parasphingopyxis sp. GrpM-11.</title>
        <authorList>
            <person name="Oh J."/>
            <person name="Roh D.-H."/>
        </authorList>
    </citation>
    <scope>NUCLEOTIDE SEQUENCE [LARGE SCALE GENOMIC DNA]</scope>
    <source>
        <strain evidence="8 9">GrpM-11</strain>
    </source>
</reference>
<keyword evidence="5 7" id="KW-1133">Transmembrane helix</keyword>
<evidence type="ECO:0000256" key="5">
    <source>
        <dbReference type="ARBA" id="ARBA00022989"/>
    </source>
</evidence>
<feature type="transmembrane region" description="Helical" evidence="7">
    <location>
        <begin position="110"/>
        <end position="127"/>
    </location>
</feature>
<evidence type="ECO:0000313" key="9">
    <source>
        <dbReference type="Proteomes" id="UP000564378"/>
    </source>
</evidence>
<accession>A0A842HU89</accession>
<evidence type="ECO:0000256" key="1">
    <source>
        <dbReference type="ARBA" id="ARBA00004651"/>
    </source>
</evidence>
<proteinExistence type="inferred from homology"/>
<evidence type="ECO:0000256" key="6">
    <source>
        <dbReference type="ARBA" id="ARBA00023136"/>
    </source>
</evidence>
<comment type="subcellular location">
    <subcellularLocation>
        <location evidence="1">Cell membrane</location>
        <topology evidence="1">Multi-pass membrane protein</topology>
    </subcellularLocation>
</comment>
<name>A0A842HU89_9SPHN</name>
<organism evidence="8 9">
    <name type="scientific">Parasphingopyxis marina</name>
    <dbReference type="NCBI Taxonomy" id="2761622"/>
    <lineage>
        <taxon>Bacteria</taxon>
        <taxon>Pseudomonadati</taxon>
        <taxon>Pseudomonadota</taxon>
        <taxon>Alphaproteobacteria</taxon>
        <taxon>Sphingomonadales</taxon>
        <taxon>Sphingomonadaceae</taxon>
        <taxon>Parasphingopyxis</taxon>
    </lineage>
</organism>
<dbReference type="Pfam" id="PF07681">
    <property type="entry name" value="DoxX"/>
    <property type="match status" value="1"/>
</dbReference>
<evidence type="ECO:0000256" key="3">
    <source>
        <dbReference type="ARBA" id="ARBA00022475"/>
    </source>
</evidence>
<dbReference type="PANTHER" id="PTHR33452:SF1">
    <property type="entry name" value="INNER MEMBRANE PROTEIN YPHA-RELATED"/>
    <property type="match status" value="1"/>
</dbReference>
<keyword evidence="9" id="KW-1185">Reference proteome</keyword>
<dbReference type="GO" id="GO:0005886">
    <property type="term" value="C:plasma membrane"/>
    <property type="evidence" value="ECO:0007669"/>
    <property type="project" value="UniProtKB-SubCell"/>
</dbReference>
<protein>
    <submittedName>
        <fullName evidence="8">DoxX family protein</fullName>
    </submittedName>
</protein>
<dbReference type="Proteomes" id="UP000564378">
    <property type="component" value="Unassembled WGS sequence"/>
</dbReference>
<feature type="transmembrane region" description="Helical" evidence="7">
    <location>
        <begin position="12"/>
        <end position="36"/>
    </location>
</feature>